<evidence type="ECO:0000256" key="1">
    <source>
        <dbReference type="SAM" id="MobiDB-lite"/>
    </source>
</evidence>
<feature type="compositionally biased region" description="Acidic residues" evidence="1">
    <location>
        <begin position="577"/>
        <end position="588"/>
    </location>
</feature>
<dbReference type="InterPro" id="IPR040976">
    <property type="entry name" value="Pkinase_fungal"/>
</dbReference>
<dbReference type="PANTHER" id="PTHR38248:SF2">
    <property type="entry name" value="FUNK1 11"/>
    <property type="match status" value="1"/>
</dbReference>
<keyword evidence="4" id="KW-1185">Reference proteome</keyword>
<comment type="caution">
    <text evidence="3">The sequence shown here is derived from an EMBL/GenBank/DDBJ whole genome shotgun (WGS) entry which is preliminary data.</text>
</comment>
<proteinExistence type="predicted"/>
<keyword evidence="3" id="KW-0418">Kinase</keyword>
<gene>
    <name evidence="3" type="ORF">CC1G_02515</name>
</gene>
<feature type="domain" description="Fungal-type protein kinase" evidence="2">
    <location>
        <begin position="119"/>
        <end position="450"/>
    </location>
</feature>
<accession>A8NBQ5</accession>
<feature type="region of interest" description="Disordered" evidence="1">
    <location>
        <begin position="577"/>
        <end position="620"/>
    </location>
</feature>
<keyword evidence="3" id="KW-0808">Transferase</keyword>
<sequence>MNMAPYSVAGDSKFHKTLYEGVTTDEKISAYLEKSKYYNAGFWSLAPYPDDAEELRDTVGAIIKEIEEYFWPMNTTENLPFICVDNGYADYKEAAMIDCHWEVMLDDDDRMDDVYKTNIEEHQLLEERITDAFISQPAREFLRVLFVSENKFRVVHFDRSGVKYSIAANLHDDPLDFVRLVVGLTSCKADLIGFDTSLVFNKRDPEILVQPADAMAPSVYIIEKIIPPGDNADIYWQTPFIFFAHTPDGKKVVVKEFWFDGLCFCDPEPRLLAEALGLKGVVQMIEYQVVAATTDFRGPLVEEEQSHYGFQKRTKLRMVLEQYGSDIHYFESKMDLLTAFYDAIKGHMRLYLRKGILHRDISVGNILLGLKGSRSRKGFRGVLIDLDKAIYIYGHKPGELKFAVVGTIPYQSVFVQARAFLSCTEHPNAFSNHDHLDDLQSFFWVFLYIVIGFTAPGRFRSGLTASLPLKMDSMFEESNERAHDAKSLLLREDIYTRETVESHVPEFWGPIIKNLLAEFRAWTIEMYNLKFRVLHNFGTSMTKEQLMTRAKEHYTAVLKMFENAIEELEVEEQIEAVESEEELDDDLDSVLGKRDPSSDPVSPNSKPAPKKARADEPAVH</sequence>
<dbReference type="GeneID" id="6008737"/>
<reference evidence="3 4" key="1">
    <citation type="journal article" date="2010" name="Proc. Natl. Acad. Sci. U.S.A.">
        <title>Insights into evolution of multicellular fungi from the assembled chromosomes of the mushroom Coprinopsis cinerea (Coprinus cinereus).</title>
        <authorList>
            <person name="Stajich J.E."/>
            <person name="Wilke S.K."/>
            <person name="Ahren D."/>
            <person name="Au C.H."/>
            <person name="Birren B.W."/>
            <person name="Borodovsky M."/>
            <person name="Burns C."/>
            <person name="Canback B."/>
            <person name="Casselton L.A."/>
            <person name="Cheng C.K."/>
            <person name="Deng J."/>
            <person name="Dietrich F.S."/>
            <person name="Fargo D.C."/>
            <person name="Farman M.L."/>
            <person name="Gathman A.C."/>
            <person name="Goldberg J."/>
            <person name="Guigo R."/>
            <person name="Hoegger P.J."/>
            <person name="Hooker J.B."/>
            <person name="Huggins A."/>
            <person name="James T.Y."/>
            <person name="Kamada T."/>
            <person name="Kilaru S."/>
            <person name="Kodira C."/>
            <person name="Kues U."/>
            <person name="Kupfer D."/>
            <person name="Kwan H.S."/>
            <person name="Lomsadze A."/>
            <person name="Li W."/>
            <person name="Lilly W.W."/>
            <person name="Ma L.J."/>
            <person name="Mackey A.J."/>
            <person name="Manning G."/>
            <person name="Martin F."/>
            <person name="Muraguchi H."/>
            <person name="Natvig D.O."/>
            <person name="Palmerini H."/>
            <person name="Ramesh M.A."/>
            <person name="Rehmeyer C.J."/>
            <person name="Roe B.A."/>
            <person name="Shenoy N."/>
            <person name="Stanke M."/>
            <person name="Ter-Hovhannisyan V."/>
            <person name="Tunlid A."/>
            <person name="Velagapudi R."/>
            <person name="Vision T.J."/>
            <person name="Zeng Q."/>
            <person name="Zolan M.E."/>
            <person name="Pukkila P.J."/>
        </authorList>
    </citation>
    <scope>NUCLEOTIDE SEQUENCE [LARGE SCALE GENOMIC DNA]</scope>
    <source>
        <strain evidence="4">Okayama-7 / 130 / ATCC MYA-4618 / FGSC 9003</strain>
    </source>
</reference>
<dbReference type="Proteomes" id="UP000001861">
    <property type="component" value="Unassembled WGS sequence"/>
</dbReference>
<dbReference type="EMBL" id="AACS02000009">
    <property type="protein sequence ID" value="EAU89626.1"/>
    <property type="molecule type" value="Genomic_DNA"/>
</dbReference>
<dbReference type="InterPro" id="IPR008266">
    <property type="entry name" value="Tyr_kinase_AS"/>
</dbReference>
<dbReference type="SUPFAM" id="SSF56112">
    <property type="entry name" value="Protein kinase-like (PK-like)"/>
    <property type="match status" value="1"/>
</dbReference>
<dbReference type="AlphaFoldDB" id="A8NBQ5"/>
<dbReference type="VEuPathDB" id="FungiDB:CC1G_02515"/>
<dbReference type="GO" id="GO:0004672">
    <property type="term" value="F:protein kinase activity"/>
    <property type="evidence" value="ECO:0007669"/>
    <property type="project" value="InterPro"/>
</dbReference>
<dbReference type="InterPro" id="IPR011009">
    <property type="entry name" value="Kinase-like_dom_sf"/>
</dbReference>
<dbReference type="OrthoDB" id="3068888at2759"/>
<dbReference type="STRING" id="240176.A8NBQ5"/>
<dbReference type="PANTHER" id="PTHR38248">
    <property type="entry name" value="FUNK1 6"/>
    <property type="match status" value="1"/>
</dbReference>
<organism evidence="3 4">
    <name type="scientific">Coprinopsis cinerea (strain Okayama-7 / 130 / ATCC MYA-4618 / FGSC 9003)</name>
    <name type="common">Inky cap fungus</name>
    <name type="synonym">Hormographiella aspergillata</name>
    <dbReference type="NCBI Taxonomy" id="240176"/>
    <lineage>
        <taxon>Eukaryota</taxon>
        <taxon>Fungi</taxon>
        <taxon>Dikarya</taxon>
        <taxon>Basidiomycota</taxon>
        <taxon>Agaricomycotina</taxon>
        <taxon>Agaricomycetes</taxon>
        <taxon>Agaricomycetidae</taxon>
        <taxon>Agaricales</taxon>
        <taxon>Agaricineae</taxon>
        <taxon>Psathyrellaceae</taxon>
        <taxon>Coprinopsis</taxon>
    </lineage>
</organism>
<evidence type="ECO:0000313" key="3">
    <source>
        <dbReference type="EMBL" id="EAU89626.1"/>
    </source>
</evidence>
<protein>
    <submittedName>
        <fullName evidence="3">Other/FunK1 protein kinase</fullName>
    </submittedName>
</protein>
<dbReference type="InParanoid" id="A8NBQ5"/>
<dbReference type="PROSITE" id="PS00109">
    <property type="entry name" value="PROTEIN_KINASE_TYR"/>
    <property type="match status" value="1"/>
</dbReference>
<name>A8NBQ5_COPC7</name>
<evidence type="ECO:0000313" key="4">
    <source>
        <dbReference type="Proteomes" id="UP000001861"/>
    </source>
</evidence>
<dbReference type="Pfam" id="PF17667">
    <property type="entry name" value="Pkinase_fungal"/>
    <property type="match status" value="1"/>
</dbReference>
<evidence type="ECO:0000259" key="2">
    <source>
        <dbReference type="Pfam" id="PF17667"/>
    </source>
</evidence>
<dbReference type="RefSeq" id="XP_001832253.1">
    <property type="nucleotide sequence ID" value="XM_001832201.1"/>
</dbReference>
<dbReference type="KEGG" id="cci:CC1G_02515"/>
<dbReference type="Gene3D" id="1.10.510.10">
    <property type="entry name" value="Transferase(Phosphotransferase) domain 1"/>
    <property type="match status" value="1"/>
</dbReference>